<dbReference type="KEGG" id="plad:PPGU16_26450"/>
<name>A0A7I8BMK1_9BURK</name>
<evidence type="ECO:0000313" key="2">
    <source>
        <dbReference type="Proteomes" id="UP000510888"/>
    </source>
</evidence>
<evidence type="ECO:0000313" key="1">
    <source>
        <dbReference type="EMBL" id="BCF89578.1"/>
    </source>
</evidence>
<dbReference type="AlphaFoldDB" id="A0A7I8BMK1"/>
<dbReference type="Proteomes" id="UP000510888">
    <property type="component" value="Chromosome 1"/>
</dbReference>
<proteinExistence type="predicted"/>
<dbReference type="RefSeq" id="WP_180720417.1">
    <property type="nucleotide sequence ID" value="NZ_AP023174.1"/>
</dbReference>
<keyword evidence="2" id="KW-1185">Reference proteome</keyword>
<reference evidence="1 2" key="1">
    <citation type="journal article" date="2020" name="Genes (Basel)">
        <title>Genomic Comparison of Insect Gut Symbionts from Divergent Burkholderia Subclades.</title>
        <authorList>
            <person name="Takeshita K."/>
            <person name="Kikuchi Y."/>
        </authorList>
    </citation>
    <scope>NUCLEOTIDE SEQUENCE [LARGE SCALE GENOMIC DNA]</scope>
    <source>
        <strain evidence="1 2">PGU16</strain>
    </source>
</reference>
<accession>A0A7I8BMK1</accession>
<dbReference type="EMBL" id="AP023174">
    <property type="protein sequence ID" value="BCF89578.1"/>
    <property type="molecule type" value="Genomic_DNA"/>
</dbReference>
<sequence length="91" mass="9879">MAKNFSVTTAWRRARGGTRRGGLTAVRALRGTPPAHKPLRMDPDSRHVCHEDFTILTIIGRRLAGIARPSRVSPDGRGAAFDGSFQVAPMV</sequence>
<protein>
    <submittedName>
        <fullName evidence="1">Uncharacterized protein</fullName>
    </submittedName>
</protein>
<organism evidence="1 2">
    <name type="scientific">Paraburkholderia largidicola</name>
    <dbReference type="NCBI Taxonomy" id="3014751"/>
    <lineage>
        <taxon>Bacteria</taxon>
        <taxon>Pseudomonadati</taxon>
        <taxon>Pseudomonadota</taxon>
        <taxon>Betaproteobacteria</taxon>
        <taxon>Burkholderiales</taxon>
        <taxon>Burkholderiaceae</taxon>
        <taxon>Paraburkholderia</taxon>
    </lineage>
</organism>
<gene>
    <name evidence="1" type="ORF">PPGU16_26450</name>
</gene>